<dbReference type="PANTHER" id="PTHR11934">
    <property type="entry name" value="RIBOSE-5-PHOSPHATE ISOMERASE"/>
    <property type="match status" value="1"/>
</dbReference>
<dbReference type="GO" id="GO:0006014">
    <property type="term" value="P:D-ribose metabolic process"/>
    <property type="evidence" value="ECO:0007669"/>
    <property type="project" value="TreeGrafter"/>
</dbReference>
<sequence length="102" mass="10844">TQNHVYPGCKLGVGSGSTVKYLVEYLEHAYQAGSLRDLICVPSSFMSKKWLIDSGLPVSDLDAIPVLDVCIDGADAVDADGTCIKGGCGLTREKILLESARK</sequence>
<protein>
    <recommendedName>
        <fullName evidence="3">ribose-5-phosphate isomerase</fullName>
        <ecNumber evidence="3">5.3.1.6</ecNumber>
    </recommendedName>
    <alternativeName>
        <fullName evidence="5">Phosphoriboisomerase</fullName>
    </alternativeName>
</protein>
<comment type="similarity">
    <text evidence="2">Belongs to the ribose 5-phosphate isomerase family.</text>
</comment>
<dbReference type="Proteomes" id="UP001432027">
    <property type="component" value="Unassembled WGS sequence"/>
</dbReference>
<comment type="pathway">
    <text evidence="1">Carbohydrate degradation; pentose phosphate pathway; D-ribose 5-phosphate from D-ribulose 5-phosphate (non-oxidative stage): step 1/1.</text>
</comment>
<dbReference type="Gene3D" id="3.40.50.1360">
    <property type="match status" value="1"/>
</dbReference>
<proteinExistence type="inferred from homology"/>
<evidence type="ECO:0000256" key="2">
    <source>
        <dbReference type="ARBA" id="ARBA00008088"/>
    </source>
</evidence>
<feature type="non-terminal residue" evidence="6">
    <location>
        <position position="1"/>
    </location>
</feature>
<dbReference type="SUPFAM" id="SSF100950">
    <property type="entry name" value="NagB/RpiA/CoA transferase-like"/>
    <property type="match status" value="1"/>
</dbReference>
<evidence type="ECO:0000313" key="6">
    <source>
        <dbReference type="EMBL" id="GMS88523.1"/>
    </source>
</evidence>
<accession>A0AAV5T2U9</accession>
<dbReference type="EMBL" id="BTSX01000003">
    <property type="protein sequence ID" value="GMS88523.1"/>
    <property type="molecule type" value="Genomic_DNA"/>
</dbReference>
<organism evidence="6 7">
    <name type="scientific">Pristionchus entomophagus</name>
    <dbReference type="NCBI Taxonomy" id="358040"/>
    <lineage>
        <taxon>Eukaryota</taxon>
        <taxon>Metazoa</taxon>
        <taxon>Ecdysozoa</taxon>
        <taxon>Nematoda</taxon>
        <taxon>Chromadorea</taxon>
        <taxon>Rhabditida</taxon>
        <taxon>Rhabditina</taxon>
        <taxon>Diplogasteromorpha</taxon>
        <taxon>Diplogasteroidea</taxon>
        <taxon>Neodiplogasteridae</taxon>
        <taxon>Pristionchus</taxon>
    </lineage>
</organism>
<evidence type="ECO:0000256" key="5">
    <source>
        <dbReference type="ARBA" id="ARBA00029734"/>
    </source>
</evidence>
<evidence type="ECO:0000313" key="7">
    <source>
        <dbReference type="Proteomes" id="UP001432027"/>
    </source>
</evidence>
<dbReference type="InterPro" id="IPR004788">
    <property type="entry name" value="Ribose5P_isomerase_type_A"/>
</dbReference>
<reference evidence="6" key="1">
    <citation type="submission" date="2023-10" db="EMBL/GenBank/DDBJ databases">
        <title>Genome assembly of Pristionchus species.</title>
        <authorList>
            <person name="Yoshida K."/>
            <person name="Sommer R.J."/>
        </authorList>
    </citation>
    <scope>NUCLEOTIDE SEQUENCE</scope>
    <source>
        <strain evidence="6">RS0144</strain>
    </source>
</reference>
<dbReference type="GO" id="GO:0005737">
    <property type="term" value="C:cytoplasm"/>
    <property type="evidence" value="ECO:0007669"/>
    <property type="project" value="TreeGrafter"/>
</dbReference>
<name>A0AAV5T2U9_9BILA</name>
<feature type="non-terminal residue" evidence="6">
    <location>
        <position position="102"/>
    </location>
</feature>
<dbReference type="InterPro" id="IPR037171">
    <property type="entry name" value="NagB/RpiA_transferase-like"/>
</dbReference>
<keyword evidence="7" id="KW-1185">Reference proteome</keyword>
<dbReference type="GO" id="GO:0009052">
    <property type="term" value="P:pentose-phosphate shunt, non-oxidative branch"/>
    <property type="evidence" value="ECO:0007669"/>
    <property type="project" value="InterPro"/>
</dbReference>
<keyword evidence="4" id="KW-0413">Isomerase</keyword>
<dbReference type="AlphaFoldDB" id="A0AAV5T2U9"/>
<dbReference type="Pfam" id="PF06026">
    <property type="entry name" value="Rib_5-P_isom_A"/>
    <property type="match status" value="1"/>
</dbReference>
<comment type="caution">
    <text evidence="6">The sequence shown here is derived from an EMBL/GenBank/DDBJ whole genome shotgun (WGS) entry which is preliminary data.</text>
</comment>
<dbReference type="EC" id="5.3.1.6" evidence="3"/>
<evidence type="ECO:0000256" key="1">
    <source>
        <dbReference type="ARBA" id="ARBA00004988"/>
    </source>
</evidence>
<dbReference type="GO" id="GO:0004751">
    <property type="term" value="F:ribose-5-phosphate isomerase activity"/>
    <property type="evidence" value="ECO:0007669"/>
    <property type="project" value="UniProtKB-EC"/>
</dbReference>
<dbReference type="PANTHER" id="PTHR11934:SF0">
    <property type="entry name" value="RIBOSE-5-PHOSPHATE ISOMERASE"/>
    <property type="match status" value="1"/>
</dbReference>
<gene>
    <name evidence="6" type="ORF">PENTCL1PPCAC_10698</name>
</gene>
<evidence type="ECO:0000256" key="3">
    <source>
        <dbReference type="ARBA" id="ARBA00011959"/>
    </source>
</evidence>
<evidence type="ECO:0000256" key="4">
    <source>
        <dbReference type="ARBA" id="ARBA00023235"/>
    </source>
</evidence>